<keyword evidence="4" id="KW-0788">Thiol protease</keyword>
<dbReference type="InterPro" id="IPR025660">
    <property type="entry name" value="Pept_his_AS"/>
</dbReference>
<reference evidence="6" key="1">
    <citation type="submission" date="2020-04" db="EMBL/GenBank/DDBJ databases">
        <authorList>
            <person name="Alioto T."/>
            <person name="Alioto T."/>
            <person name="Gomez Garrido J."/>
        </authorList>
    </citation>
    <scope>NUCLEOTIDE SEQUENCE</scope>
    <source>
        <strain evidence="6">A484AB</strain>
    </source>
</reference>
<evidence type="ECO:0000313" key="7">
    <source>
        <dbReference type="Proteomes" id="UP001152795"/>
    </source>
</evidence>
<dbReference type="Pfam" id="PF08246">
    <property type="entry name" value="Inhibitor_I29"/>
    <property type="match status" value="1"/>
</dbReference>
<dbReference type="SUPFAM" id="SSF54001">
    <property type="entry name" value="Cysteine proteinases"/>
    <property type="match status" value="1"/>
</dbReference>
<protein>
    <submittedName>
        <fullName evidence="6">Cathepsin L1-like</fullName>
    </submittedName>
</protein>
<dbReference type="InterPro" id="IPR038765">
    <property type="entry name" value="Papain-like_cys_pep_sf"/>
</dbReference>
<dbReference type="PANTHER" id="PTHR12411">
    <property type="entry name" value="CYSTEINE PROTEASE FAMILY C1-RELATED"/>
    <property type="match status" value="1"/>
</dbReference>
<dbReference type="PROSITE" id="PS00639">
    <property type="entry name" value="THIOL_PROTEASE_HIS"/>
    <property type="match status" value="1"/>
</dbReference>
<keyword evidence="2" id="KW-0645">Protease</keyword>
<evidence type="ECO:0000256" key="3">
    <source>
        <dbReference type="ARBA" id="ARBA00022801"/>
    </source>
</evidence>
<dbReference type="CDD" id="cd02248">
    <property type="entry name" value="Peptidase_C1A"/>
    <property type="match status" value="1"/>
</dbReference>
<keyword evidence="3" id="KW-0378">Hydrolase</keyword>
<keyword evidence="5" id="KW-1015">Disulfide bond</keyword>
<dbReference type="SMART" id="SM00645">
    <property type="entry name" value="Pept_C1"/>
    <property type="match status" value="1"/>
</dbReference>
<name>A0A7D9E6H8_PARCT</name>
<dbReference type="Pfam" id="PF00112">
    <property type="entry name" value="Peptidase_C1"/>
    <property type="match status" value="1"/>
</dbReference>
<gene>
    <name evidence="6" type="ORF">PACLA_8A044818</name>
</gene>
<dbReference type="OrthoDB" id="65740at2759"/>
<dbReference type="GO" id="GO:0008234">
    <property type="term" value="F:cysteine-type peptidase activity"/>
    <property type="evidence" value="ECO:0007669"/>
    <property type="project" value="UniProtKB-KW"/>
</dbReference>
<comment type="similarity">
    <text evidence="1">Belongs to the peptidase C1 family.</text>
</comment>
<dbReference type="InterPro" id="IPR013201">
    <property type="entry name" value="Prot_inhib_I29"/>
</dbReference>
<dbReference type="InterPro" id="IPR025661">
    <property type="entry name" value="Pept_asp_AS"/>
</dbReference>
<dbReference type="InterPro" id="IPR000668">
    <property type="entry name" value="Peptidase_C1A_C"/>
</dbReference>
<dbReference type="Proteomes" id="UP001152795">
    <property type="component" value="Unassembled WGS sequence"/>
</dbReference>
<comment type="caution">
    <text evidence="6">The sequence shown here is derived from an EMBL/GenBank/DDBJ whole genome shotgun (WGS) entry which is preliminary data.</text>
</comment>
<sequence>MKSVFKILPLTLTLALATGIVNSASLLKLVSRENEKWAEWKNLHTKLYADTYEENFRRAIWRYNLKKIEEHNKADRSFTMGLNKWSDLTPTEFRIFMLKKAHGPEKHVSTLPGVDTLPAEVDWRKKGCVTPVKDQGALSKSWAFSAVGSLEGQHCIVTKQLISLDVKKLEQCCTSCWSVVDGFQYMIEHNHAENLPVSSSNEVENENCNFSTAAYGASLTGFVELPSGSEAALERAVALIGPVSVIIDASLPSFQMYVEGVYDEPSCSSTQLDHAVLVVGYGTMSGNDYWLVKNSWGVNWGMKGYIMMSRNKDNQCGIATAAAYPTGVTFANINAAYTAL</sequence>
<dbReference type="InterPro" id="IPR013128">
    <property type="entry name" value="Peptidase_C1A"/>
</dbReference>
<accession>A0A7D9E6H8</accession>
<dbReference type="PROSITE" id="PS00640">
    <property type="entry name" value="THIOL_PROTEASE_ASN"/>
    <property type="match status" value="1"/>
</dbReference>
<dbReference type="InterPro" id="IPR039417">
    <property type="entry name" value="Peptidase_C1A_papain-like"/>
</dbReference>
<evidence type="ECO:0000256" key="5">
    <source>
        <dbReference type="ARBA" id="ARBA00023157"/>
    </source>
</evidence>
<evidence type="ECO:0000256" key="1">
    <source>
        <dbReference type="ARBA" id="ARBA00008455"/>
    </source>
</evidence>
<organism evidence="6 7">
    <name type="scientific">Paramuricea clavata</name>
    <name type="common">Red gorgonian</name>
    <name type="synonym">Violescent sea-whip</name>
    <dbReference type="NCBI Taxonomy" id="317549"/>
    <lineage>
        <taxon>Eukaryota</taxon>
        <taxon>Metazoa</taxon>
        <taxon>Cnidaria</taxon>
        <taxon>Anthozoa</taxon>
        <taxon>Octocorallia</taxon>
        <taxon>Malacalcyonacea</taxon>
        <taxon>Plexauridae</taxon>
        <taxon>Paramuricea</taxon>
    </lineage>
</organism>
<dbReference type="GO" id="GO:0006508">
    <property type="term" value="P:proteolysis"/>
    <property type="evidence" value="ECO:0007669"/>
    <property type="project" value="UniProtKB-KW"/>
</dbReference>
<keyword evidence="7" id="KW-1185">Reference proteome</keyword>
<dbReference type="SMART" id="SM00848">
    <property type="entry name" value="Inhibitor_I29"/>
    <property type="match status" value="1"/>
</dbReference>
<evidence type="ECO:0000256" key="4">
    <source>
        <dbReference type="ARBA" id="ARBA00022807"/>
    </source>
</evidence>
<dbReference type="EMBL" id="CACRXK020004056">
    <property type="protein sequence ID" value="CAB4001327.1"/>
    <property type="molecule type" value="Genomic_DNA"/>
</dbReference>
<dbReference type="FunFam" id="3.90.70.10:FF:000006">
    <property type="entry name" value="Cathepsin S"/>
    <property type="match status" value="1"/>
</dbReference>
<evidence type="ECO:0000313" key="6">
    <source>
        <dbReference type="EMBL" id="CAB4001327.1"/>
    </source>
</evidence>
<evidence type="ECO:0000256" key="2">
    <source>
        <dbReference type="ARBA" id="ARBA00022670"/>
    </source>
</evidence>
<dbReference type="Gene3D" id="3.90.70.10">
    <property type="entry name" value="Cysteine proteinases"/>
    <property type="match status" value="1"/>
</dbReference>
<dbReference type="AlphaFoldDB" id="A0A7D9E6H8"/>
<dbReference type="PRINTS" id="PR00705">
    <property type="entry name" value="PAPAIN"/>
</dbReference>
<proteinExistence type="inferred from homology"/>